<reference evidence="2 3" key="1">
    <citation type="submission" date="2020-05" db="EMBL/GenBank/DDBJ databases">
        <title>Whole genome shotgun sequence of Streptomyces microflavus NBRC 13062.</title>
        <authorList>
            <person name="Komaki H."/>
            <person name="Tamura T."/>
        </authorList>
    </citation>
    <scope>NUCLEOTIDE SEQUENCE [LARGE SCALE GENOMIC DNA]</scope>
    <source>
        <strain evidence="2 3">NBRC 13062</strain>
    </source>
</reference>
<organism evidence="2 3">
    <name type="scientific">Streptomyces microflavus</name>
    <name type="common">Streptomyces lipmanii</name>
    <dbReference type="NCBI Taxonomy" id="1919"/>
    <lineage>
        <taxon>Bacteria</taxon>
        <taxon>Bacillati</taxon>
        <taxon>Actinomycetota</taxon>
        <taxon>Actinomycetes</taxon>
        <taxon>Kitasatosporales</taxon>
        <taxon>Streptomycetaceae</taxon>
        <taxon>Streptomyces</taxon>
    </lineage>
</organism>
<evidence type="ECO:0000313" key="3">
    <source>
        <dbReference type="Proteomes" id="UP000498740"/>
    </source>
</evidence>
<dbReference type="EMBL" id="BLWD01000001">
    <property type="protein sequence ID" value="GFN03990.1"/>
    <property type="molecule type" value="Genomic_DNA"/>
</dbReference>
<sequence length="124" mass="13347">MRVVGGRDASVARLLPWTGTGGKPCYVLGDGTGYVSRRADEVEEIQLDMAYELLGHADGLLVEPGATAPQIHFLASRLKESLEQVQRIAESRGSRLEAALSQHEAPQSQSESESQPQSNSETSP</sequence>
<name>A0A7J0CNC7_STRMI</name>
<protein>
    <submittedName>
        <fullName evidence="2">Uncharacterized protein</fullName>
    </submittedName>
</protein>
<evidence type="ECO:0000313" key="2">
    <source>
        <dbReference type="EMBL" id="GFN03990.1"/>
    </source>
</evidence>
<gene>
    <name evidence="2" type="ORF">Smic_25460</name>
</gene>
<dbReference type="AlphaFoldDB" id="A0A7J0CNC7"/>
<dbReference type="Proteomes" id="UP000498740">
    <property type="component" value="Unassembled WGS sequence"/>
</dbReference>
<accession>A0A7J0CNC7</accession>
<evidence type="ECO:0000256" key="1">
    <source>
        <dbReference type="SAM" id="MobiDB-lite"/>
    </source>
</evidence>
<feature type="compositionally biased region" description="Low complexity" evidence="1">
    <location>
        <begin position="101"/>
        <end position="124"/>
    </location>
</feature>
<feature type="region of interest" description="Disordered" evidence="1">
    <location>
        <begin position="90"/>
        <end position="124"/>
    </location>
</feature>
<dbReference type="RefSeq" id="WP_032758551.1">
    <property type="nucleotide sequence ID" value="NZ_BMUG01000001.1"/>
</dbReference>
<proteinExistence type="predicted"/>
<comment type="caution">
    <text evidence="2">The sequence shown here is derived from an EMBL/GenBank/DDBJ whole genome shotgun (WGS) entry which is preliminary data.</text>
</comment>